<feature type="domain" description="KH type-2" evidence="6">
    <location>
        <begin position="83"/>
        <end position="146"/>
    </location>
</feature>
<dbReference type="InterPro" id="IPR010212">
    <property type="entry name" value="NusA_arc"/>
</dbReference>
<organism evidence="8">
    <name type="scientific">marine sediment metagenome</name>
    <dbReference type="NCBI Taxonomy" id="412755"/>
    <lineage>
        <taxon>unclassified sequences</taxon>
        <taxon>metagenomes</taxon>
        <taxon>ecological metagenomes</taxon>
    </lineage>
</organism>
<dbReference type="PANTHER" id="PTHR22648">
    <property type="entry name" value="TRANSCRIPTION TERMINATION FACTOR NUSA"/>
    <property type="match status" value="1"/>
</dbReference>
<dbReference type="GO" id="GO:0005829">
    <property type="term" value="C:cytosol"/>
    <property type="evidence" value="ECO:0007669"/>
    <property type="project" value="TreeGrafter"/>
</dbReference>
<keyword evidence="1" id="KW-0806">Transcription termination</keyword>
<proteinExistence type="inferred from homology"/>
<evidence type="ECO:0000259" key="6">
    <source>
        <dbReference type="Pfam" id="PF07650"/>
    </source>
</evidence>
<dbReference type="Pfam" id="PF13184">
    <property type="entry name" value="KH_NusA_1st"/>
    <property type="match status" value="1"/>
</dbReference>
<dbReference type="InterPro" id="IPR009019">
    <property type="entry name" value="KH_sf_prok-type"/>
</dbReference>
<evidence type="ECO:0000256" key="2">
    <source>
        <dbReference type="ARBA" id="ARBA00022490"/>
    </source>
</evidence>
<dbReference type="InterPro" id="IPR025249">
    <property type="entry name" value="TF_NusA_KH_1st"/>
</dbReference>
<dbReference type="InterPro" id="IPR030842">
    <property type="entry name" value="TF_NusA_bacterial"/>
</dbReference>
<keyword evidence="3" id="KW-0694">RNA-binding</keyword>
<dbReference type="GO" id="GO:0003723">
    <property type="term" value="F:RNA binding"/>
    <property type="evidence" value="ECO:0007669"/>
    <property type="project" value="UniProtKB-KW"/>
</dbReference>
<dbReference type="GO" id="GO:0031564">
    <property type="term" value="P:transcription antitermination"/>
    <property type="evidence" value="ECO:0007669"/>
    <property type="project" value="InterPro"/>
</dbReference>
<accession>A0A0F9PE95</accession>
<dbReference type="AlphaFoldDB" id="A0A0F9PE95"/>
<dbReference type="PROSITE" id="PS50084">
    <property type="entry name" value="KH_TYPE_1"/>
    <property type="match status" value="1"/>
</dbReference>
<keyword evidence="5" id="KW-0804">Transcription</keyword>
<dbReference type="SUPFAM" id="SSF54814">
    <property type="entry name" value="Prokaryotic type KH domain (KH-domain type II)"/>
    <property type="match status" value="2"/>
</dbReference>
<sequence length="158" mass="18002">MLKKHIKIDRKAMELISLFNNISGAIVKDCLSFRTSDNDTEVIVFLVKEEDVGKAIGKAGEHVKDLKLKLNKKIDVIAFSEDLNHFIQNILQTTKNSIIVQDIEIKESRNQKKTVIITVRPQDRGKAIGKEGSMIKKIKELVLRYFDVDNVIINTKNI</sequence>
<reference evidence="8" key="1">
    <citation type="journal article" date="2015" name="Nature">
        <title>Complex archaea that bridge the gap between prokaryotes and eukaryotes.</title>
        <authorList>
            <person name="Spang A."/>
            <person name="Saw J.H."/>
            <person name="Jorgensen S.L."/>
            <person name="Zaremba-Niedzwiedzka K."/>
            <person name="Martijn J."/>
            <person name="Lind A.E."/>
            <person name="van Eijk R."/>
            <person name="Schleper C."/>
            <person name="Guy L."/>
            <person name="Ettema T.J."/>
        </authorList>
    </citation>
    <scope>NUCLEOTIDE SEQUENCE</scope>
</reference>
<dbReference type="Pfam" id="PF07650">
    <property type="entry name" value="KH_2"/>
    <property type="match status" value="1"/>
</dbReference>
<dbReference type="Gene3D" id="3.30.300.20">
    <property type="match status" value="2"/>
</dbReference>
<evidence type="ECO:0000313" key="8">
    <source>
        <dbReference type="EMBL" id="KKN22772.1"/>
    </source>
</evidence>
<dbReference type="EMBL" id="LAZR01003031">
    <property type="protein sequence ID" value="KKN22772.1"/>
    <property type="molecule type" value="Genomic_DNA"/>
</dbReference>
<keyword evidence="4" id="KW-0805">Transcription regulation</keyword>
<keyword evidence="2" id="KW-0963">Cytoplasm</keyword>
<evidence type="ECO:0000256" key="5">
    <source>
        <dbReference type="ARBA" id="ARBA00023163"/>
    </source>
</evidence>
<dbReference type="PANTHER" id="PTHR22648:SF0">
    <property type="entry name" value="TRANSCRIPTION TERMINATION_ANTITERMINATION PROTEIN NUSA"/>
    <property type="match status" value="1"/>
</dbReference>
<name>A0A0F9PE95_9ZZZZ</name>
<gene>
    <name evidence="8" type="ORF">LCGC14_0911690</name>
</gene>
<feature type="domain" description="Transcription factor NusA first KH" evidence="7">
    <location>
        <begin position="22"/>
        <end position="78"/>
    </location>
</feature>
<comment type="caution">
    <text evidence="8">The sequence shown here is derived from an EMBL/GenBank/DDBJ whole genome shotgun (WGS) entry which is preliminary data.</text>
</comment>
<dbReference type="InterPro" id="IPR004044">
    <property type="entry name" value="KH_dom_type_2"/>
</dbReference>
<evidence type="ECO:0000256" key="3">
    <source>
        <dbReference type="ARBA" id="ARBA00022884"/>
    </source>
</evidence>
<dbReference type="InterPro" id="IPR015946">
    <property type="entry name" value="KH_dom-like_a/b"/>
</dbReference>
<evidence type="ECO:0000259" key="7">
    <source>
        <dbReference type="Pfam" id="PF13184"/>
    </source>
</evidence>
<protein>
    <submittedName>
        <fullName evidence="8">Uncharacterized protein</fullName>
    </submittedName>
</protein>
<dbReference type="GO" id="GO:0006353">
    <property type="term" value="P:DNA-templated transcription termination"/>
    <property type="evidence" value="ECO:0007669"/>
    <property type="project" value="UniProtKB-KW"/>
</dbReference>
<dbReference type="HAMAP" id="MF_00945_A">
    <property type="entry name" value="NusA_A"/>
    <property type="match status" value="1"/>
</dbReference>
<evidence type="ECO:0000256" key="4">
    <source>
        <dbReference type="ARBA" id="ARBA00023015"/>
    </source>
</evidence>
<evidence type="ECO:0000256" key="1">
    <source>
        <dbReference type="ARBA" id="ARBA00022472"/>
    </source>
</evidence>
<dbReference type="NCBIfam" id="TIGR01952">
    <property type="entry name" value="nusA_arch"/>
    <property type="match status" value="1"/>
</dbReference>